<protein>
    <recommendedName>
        <fullName evidence="2">Glucose-methanol-choline oxidoreductase N-terminal domain-containing protein</fullName>
    </recommendedName>
</protein>
<dbReference type="PANTHER" id="PTHR11552">
    <property type="entry name" value="GLUCOSE-METHANOL-CHOLINE GMC OXIDOREDUCTASE"/>
    <property type="match status" value="1"/>
</dbReference>
<accession>A0AA39F833</accession>
<reference evidence="3" key="1">
    <citation type="journal article" date="2023" name="bioRxiv">
        <title>Scaffold-level genome assemblies of two parasitoid biocontrol wasps reveal the parthenogenesis mechanism and an associated novel virus.</title>
        <authorList>
            <person name="Inwood S."/>
            <person name="Skelly J."/>
            <person name="Guhlin J."/>
            <person name="Harrop T."/>
            <person name="Goldson S."/>
            <person name="Dearden P."/>
        </authorList>
    </citation>
    <scope>NUCLEOTIDE SEQUENCE</scope>
    <source>
        <strain evidence="3">Irish</strain>
        <tissue evidence="3">Whole body</tissue>
    </source>
</reference>
<evidence type="ECO:0000313" key="3">
    <source>
        <dbReference type="EMBL" id="KAK0164703.1"/>
    </source>
</evidence>
<keyword evidence="4" id="KW-1185">Reference proteome</keyword>
<name>A0AA39F833_9HYME</name>
<dbReference type="Proteomes" id="UP001168990">
    <property type="component" value="Unassembled WGS sequence"/>
</dbReference>
<gene>
    <name evidence="3" type="ORF">PV328_003294</name>
</gene>
<dbReference type="Gene3D" id="3.30.560.10">
    <property type="entry name" value="Glucose Oxidase, domain 3"/>
    <property type="match status" value="2"/>
</dbReference>
<dbReference type="GO" id="GO:0050660">
    <property type="term" value="F:flavin adenine dinucleotide binding"/>
    <property type="evidence" value="ECO:0007669"/>
    <property type="project" value="InterPro"/>
</dbReference>
<proteinExistence type="inferred from homology"/>
<dbReference type="Gene3D" id="3.50.50.60">
    <property type="entry name" value="FAD/NAD(P)-binding domain"/>
    <property type="match status" value="2"/>
</dbReference>
<dbReference type="AlphaFoldDB" id="A0AA39F833"/>
<evidence type="ECO:0000259" key="2">
    <source>
        <dbReference type="PROSITE" id="PS00624"/>
    </source>
</evidence>
<dbReference type="InterPro" id="IPR007867">
    <property type="entry name" value="GMC_OxRtase_C"/>
</dbReference>
<dbReference type="InterPro" id="IPR036188">
    <property type="entry name" value="FAD/NAD-bd_sf"/>
</dbReference>
<comment type="similarity">
    <text evidence="1">Belongs to the GMC oxidoreductase family.</text>
</comment>
<dbReference type="SUPFAM" id="SSF51905">
    <property type="entry name" value="FAD/NAD(P)-binding domain"/>
    <property type="match status" value="2"/>
</dbReference>
<dbReference type="PANTHER" id="PTHR11552:SF217">
    <property type="entry name" value="GLUCOSE DEHYDROGENASE [FAD, QUINONE]"/>
    <property type="match status" value="1"/>
</dbReference>
<reference evidence="3" key="2">
    <citation type="submission" date="2023-03" db="EMBL/GenBank/DDBJ databases">
        <authorList>
            <person name="Inwood S.N."/>
            <person name="Skelly J.G."/>
            <person name="Guhlin J."/>
            <person name="Harrop T.W.R."/>
            <person name="Goldson S.G."/>
            <person name="Dearden P.K."/>
        </authorList>
    </citation>
    <scope>NUCLEOTIDE SEQUENCE</scope>
    <source>
        <strain evidence="3">Irish</strain>
        <tissue evidence="3">Whole body</tissue>
    </source>
</reference>
<dbReference type="Pfam" id="PF05199">
    <property type="entry name" value="GMC_oxred_C"/>
    <property type="match status" value="2"/>
</dbReference>
<dbReference type="InterPro" id="IPR000172">
    <property type="entry name" value="GMC_OxRdtase_N"/>
</dbReference>
<evidence type="ECO:0000313" key="4">
    <source>
        <dbReference type="Proteomes" id="UP001168990"/>
    </source>
</evidence>
<sequence length="1123" mass="122283">MDDHDLIVFKGGSAGAIVAARLSDVSEWKVLLIEAGPDEPPGADIPSMMAMFLGTEIDWQYRTTNESNACLSTNGSCGWPRGKNLGGSSVHNGMMYIRGHARDYNDWESMGNVGWGWSNVLPYFMYSEDNSEINQLNTNYHSAGGPLSVEKFPWRPSISDDILLAAANKGLGLSDDLNGDKITGFTVAQTTSRNGVRVSSASAFLRPIRNRRNLHIALNATATRIIFEDFQAIGIQYIQDNELRTARASREVILSAGAIGSPHLLLLSGIGPKPHLDAMKIPLVRHLPGVGENLHNHVSYTFTYSINQANEFDLNWAAALEYIAFHRGPMSSTGLSQLTGIIASNYTTPDHPDLQFFFGGYQAACATTGEVGALMDGGRRSISISATYLHPRRSLRLANNNPLTKPVMQANYLQDAQDVAALVEGMEIAISLMNSTVLAKYNITLMDQPIQACSQFTFLSKEYLSCAVRQDTGPENHQAGSCKMGPINDKMAVVDPELRVYGIRGLRVADASIMPKVSIFPTATCPNAFTGGLDLNEVCPSSAASFVLFLSIINNLFDSSPAIGDPCNRIIPNKKPRDLYDFIVIGGGAAGSAVAARLSEVPDWKVLLIEAGPDEPTGAEIPSNFGVYLGSSIDWNYKTTNESHACLRNNGSCLWPRGRNLGGTTVHHGMAYHRGNAKDYENWVDMGNDGWSWIDVLPFFVKSEDNREIERVGREYHGTGGPMVVERFPWQPPFTQAIIEAANETGYGITEDMVGKNILGFTVAQTTSKNGVRQSTAAAYLRSIRNRKNLDIVLNATATKILTRKQKVTGVEYIINGKTRTAKVTHEVIVSGGAVNSPQLLLLSGIGPKDQLESFGITTVLDLPGVGKNLHNHVSYYIDFTVNEPSMPGYNLPDVGLYILNQTGPLSSSGLAQVTAILSSKYTTPDYPDIQIFFSGYQASCRSSGDVDLKNYSNNRTIRFTAVNLHTKSRAISLGSNNPLKHPIIWSNDLADPADVEVLIEGLHVLLNIANSTAMQSWGLKLASLPIDECSNYKFLSDDYFRCAVHIDTRTENHQAGSCKMGPSSDKLAVVDPYLRVHGIQGLRVADASVMPKVISGNPGATITMIGERAADFIKKTYKCPYI</sequence>
<dbReference type="EMBL" id="JAQQBS010001422">
    <property type="protein sequence ID" value="KAK0164703.1"/>
    <property type="molecule type" value="Genomic_DNA"/>
</dbReference>
<comment type="caution">
    <text evidence="3">The sequence shown here is derived from an EMBL/GenBank/DDBJ whole genome shotgun (WGS) entry which is preliminary data.</text>
</comment>
<dbReference type="SUPFAM" id="SSF54373">
    <property type="entry name" value="FAD-linked reductases, C-terminal domain"/>
    <property type="match status" value="2"/>
</dbReference>
<dbReference type="Pfam" id="PF00732">
    <property type="entry name" value="GMC_oxred_N"/>
    <property type="match status" value="2"/>
</dbReference>
<organism evidence="3 4">
    <name type="scientific">Microctonus aethiopoides</name>
    <dbReference type="NCBI Taxonomy" id="144406"/>
    <lineage>
        <taxon>Eukaryota</taxon>
        <taxon>Metazoa</taxon>
        <taxon>Ecdysozoa</taxon>
        <taxon>Arthropoda</taxon>
        <taxon>Hexapoda</taxon>
        <taxon>Insecta</taxon>
        <taxon>Pterygota</taxon>
        <taxon>Neoptera</taxon>
        <taxon>Endopterygota</taxon>
        <taxon>Hymenoptera</taxon>
        <taxon>Apocrita</taxon>
        <taxon>Ichneumonoidea</taxon>
        <taxon>Braconidae</taxon>
        <taxon>Euphorinae</taxon>
        <taxon>Microctonus</taxon>
    </lineage>
</organism>
<evidence type="ECO:0000256" key="1">
    <source>
        <dbReference type="ARBA" id="ARBA00010790"/>
    </source>
</evidence>
<dbReference type="InterPro" id="IPR012132">
    <property type="entry name" value="GMC_OxRdtase"/>
</dbReference>
<dbReference type="PROSITE" id="PS00624">
    <property type="entry name" value="GMC_OXRED_2"/>
    <property type="match status" value="2"/>
</dbReference>
<feature type="domain" description="Glucose-methanol-choline oxidoreductase N-terminal" evidence="2">
    <location>
        <begin position="833"/>
        <end position="847"/>
    </location>
</feature>
<dbReference type="GO" id="GO:0016614">
    <property type="term" value="F:oxidoreductase activity, acting on CH-OH group of donors"/>
    <property type="evidence" value="ECO:0007669"/>
    <property type="project" value="InterPro"/>
</dbReference>
<feature type="domain" description="Glucose-methanol-choline oxidoreductase N-terminal" evidence="2">
    <location>
        <begin position="257"/>
        <end position="271"/>
    </location>
</feature>